<organism evidence="1 2">
    <name type="scientific">Shinella granuli</name>
    <dbReference type="NCBI Taxonomy" id="323621"/>
    <lineage>
        <taxon>Bacteria</taxon>
        <taxon>Pseudomonadati</taxon>
        <taxon>Pseudomonadota</taxon>
        <taxon>Alphaproteobacteria</taxon>
        <taxon>Hyphomicrobiales</taxon>
        <taxon>Rhizobiaceae</taxon>
        <taxon>Shinella</taxon>
    </lineage>
</organism>
<accession>A0A4R2C3P1</accession>
<dbReference type="EMBL" id="SLVX01000036">
    <property type="protein sequence ID" value="TCN34353.1"/>
    <property type="molecule type" value="Genomic_DNA"/>
</dbReference>
<reference evidence="1 2" key="1">
    <citation type="submission" date="2019-03" db="EMBL/GenBank/DDBJ databases">
        <title>Genomic Encyclopedia of Type Strains, Phase IV (KMG-IV): sequencing the most valuable type-strain genomes for metagenomic binning, comparative biology and taxonomic classification.</title>
        <authorList>
            <person name="Goeker M."/>
        </authorList>
    </citation>
    <scope>NUCLEOTIDE SEQUENCE [LARGE SCALE GENOMIC DNA]</scope>
    <source>
        <strain evidence="1 2">DSM 18401</strain>
    </source>
</reference>
<keyword evidence="2" id="KW-1185">Reference proteome</keyword>
<evidence type="ECO:0000313" key="2">
    <source>
        <dbReference type="Proteomes" id="UP000295351"/>
    </source>
</evidence>
<proteinExistence type="predicted"/>
<dbReference type="Gene3D" id="1.20.120.330">
    <property type="entry name" value="Nucleotidyltransferases domain 2"/>
    <property type="match status" value="1"/>
</dbReference>
<dbReference type="AlphaFoldDB" id="A0A4R2C3P1"/>
<name>A0A4R2C3P1_SHIGR</name>
<protein>
    <submittedName>
        <fullName evidence="1">Uncharacterized protein</fullName>
    </submittedName>
</protein>
<sequence length="103" mass="11717">MRELTVTKHLATPVNFIVHSLMDVNNQLSHGRPFFVDIARDGIVIYEAPGYPLASPKTLEPEVAKAEARRHFEHWFPLSRHAVKLAQDSIEDDVSRDAAFMLH</sequence>
<gene>
    <name evidence="1" type="ORF">EV665_13614</name>
</gene>
<dbReference type="RefSeq" id="WP_210234700.1">
    <property type="nucleotide sequence ID" value="NZ_BAABEI010000008.1"/>
</dbReference>
<dbReference type="Proteomes" id="UP000295351">
    <property type="component" value="Unassembled WGS sequence"/>
</dbReference>
<evidence type="ECO:0000313" key="1">
    <source>
        <dbReference type="EMBL" id="TCN34353.1"/>
    </source>
</evidence>
<comment type="caution">
    <text evidence="1">The sequence shown here is derived from an EMBL/GenBank/DDBJ whole genome shotgun (WGS) entry which is preliminary data.</text>
</comment>